<keyword evidence="3" id="KW-1185">Reference proteome</keyword>
<proteinExistence type="predicted"/>
<dbReference type="AlphaFoldDB" id="A0A2P5AQ05"/>
<feature type="region of interest" description="Disordered" evidence="1">
    <location>
        <begin position="147"/>
        <end position="173"/>
    </location>
</feature>
<evidence type="ECO:0000256" key="1">
    <source>
        <dbReference type="SAM" id="MobiDB-lite"/>
    </source>
</evidence>
<feature type="region of interest" description="Disordered" evidence="1">
    <location>
        <begin position="1"/>
        <end position="35"/>
    </location>
</feature>
<dbReference type="Proteomes" id="UP000237105">
    <property type="component" value="Unassembled WGS sequence"/>
</dbReference>
<gene>
    <name evidence="2" type="ORF">PanWU01x14_311000</name>
</gene>
<accession>A0A2P5AQ05</accession>
<evidence type="ECO:0000313" key="2">
    <source>
        <dbReference type="EMBL" id="PON38644.1"/>
    </source>
</evidence>
<comment type="caution">
    <text evidence="2">The sequence shown here is derived from an EMBL/GenBank/DDBJ whole genome shotgun (WGS) entry which is preliminary data.</text>
</comment>
<dbReference type="EMBL" id="JXTB01000489">
    <property type="protein sequence ID" value="PON38644.1"/>
    <property type="molecule type" value="Genomic_DNA"/>
</dbReference>
<organism evidence="2 3">
    <name type="scientific">Parasponia andersonii</name>
    <name type="common">Sponia andersonii</name>
    <dbReference type="NCBI Taxonomy" id="3476"/>
    <lineage>
        <taxon>Eukaryota</taxon>
        <taxon>Viridiplantae</taxon>
        <taxon>Streptophyta</taxon>
        <taxon>Embryophyta</taxon>
        <taxon>Tracheophyta</taxon>
        <taxon>Spermatophyta</taxon>
        <taxon>Magnoliopsida</taxon>
        <taxon>eudicotyledons</taxon>
        <taxon>Gunneridae</taxon>
        <taxon>Pentapetalae</taxon>
        <taxon>rosids</taxon>
        <taxon>fabids</taxon>
        <taxon>Rosales</taxon>
        <taxon>Cannabaceae</taxon>
        <taxon>Parasponia</taxon>
    </lineage>
</organism>
<evidence type="ECO:0000313" key="3">
    <source>
        <dbReference type="Proteomes" id="UP000237105"/>
    </source>
</evidence>
<name>A0A2P5AQ05_PARAD</name>
<protein>
    <submittedName>
        <fullName evidence="2">Uncharacterized protein</fullName>
    </submittedName>
</protein>
<sequence length="284" mass="32452">MASLDHTIKPISADAPTHIEGFSKTNQTPSVPPRFDVRRSRSGLAKISPQVRFFGHRSVVRPPFSTPSVSEAPSRRRRLTPSVLGERPRLLRRFLSDTPTGSVRMLGIPATEVLQGRDRRMKAHLYPCVVLGVTLETREQRIDELVTTSKMPPRRRVPRQELRNDTPPPQREIPEPLVDLYDAIWEILGLRAQRDPVARQANFFKDFVKLSSPIFDGKPNPTATERWLREIKKIFTTIGTPVEFGVVFVIYKLSDGDVNCWKTIKLSRQETGMTWDVFEGLFRD</sequence>
<dbReference type="OrthoDB" id="1936908at2759"/>
<reference evidence="3" key="1">
    <citation type="submission" date="2016-06" db="EMBL/GenBank/DDBJ databases">
        <title>Parallel loss of symbiosis genes in relatives of nitrogen-fixing non-legume Parasponia.</title>
        <authorList>
            <person name="Van Velzen R."/>
            <person name="Holmer R."/>
            <person name="Bu F."/>
            <person name="Rutten L."/>
            <person name="Van Zeijl A."/>
            <person name="Liu W."/>
            <person name="Santuari L."/>
            <person name="Cao Q."/>
            <person name="Sharma T."/>
            <person name="Shen D."/>
            <person name="Roswanjaya Y."/>
            <person name="Wardhani T."/>
            <person name="Kalhor M.S."/>
            <person name="Jansen J."/>
            <person name="Van den Hoogen J."/>
            <person name="Gungor B."/>
            <person name="Hartog M."/>
            <person name="Hontelez J."/>
            <person name="Verver J."/>
            <person name="Yang W.-C."/>
            <person name="Schijlen E."/>
            <person name="Repin R."/>
            <person name="Schilthuizen M."/>
            <person name="Schranz E."/>
            <person name="Heidstra R."/>
            <person name="Miyata K."/>
            <person name="Fedorova E."/>
            <person name="Kohlen W."/>
            <person name="Bisseling T."/>
            <person name="Smit S."/>
            <person name="Geurts R."/>
        </authorList>
    </citation>
    <scope>NUCLEOTIDE SEQUENCE [LARGE SCALE GENOMIC DNA]</scope>
    <source>
        <strain evidence="3">cv. WU1-14</strain>
    </source>
</reference>